<dbReference type="SUPFAM" id="SSF55846">
    <property type="entry name" value="N-acetylmuramoyl-L-alanine amidase-like"/>
    <property type="match status" value="1"/>
</dbReference>
<evidence type="ECO:0000256" key="3">
    <source>
        <dbReference type="ARBA" id="ARBA00022801"/>
    </source>
</evidence>
<reference evidence="6 7" key="1">
    <citation type="submission" date="2022-05" db="EMBL/GenBank/DDBJ databases">
        <title>Seasonal and diel survey of microbial diversity of the Tyrrhenian coast.</title>
        <authorList>
            <person name="Gattoni G."/>
            <person name="Corral P."/>
        </authorList>
    </citation>
    <scope>NUCLEOTIDE SEQUENCE [LARGE SCALE GENOMIC DNA]</scope>
    <source>
        <strain evidence="6 7">V10</strain>
    </source>
</reference>
<dbReference type="PANTHER" id="PTHR30417">
    <property type="entry name" value="N-ACETYLMURAMOYL-L-ALANINE AMIDASE AMID"/>
    <property type="match status" value="1"/>
</dbReference>
<dbReference type="EC" id="3.5.1.28" evidence="2"/>
<proteinExistence type="predicted"/>
<comment type="catalytic activity">
    <reaction evidence="1">
        <text>Hydrolyzes the link between N-acetylmuramoyl residues and L-amino acid residues in certain cell-wall glycopeptides.</text>
        <dbReference type="EC" id="3.5.1.28"/>
    </reaction>
</comment>
<dbReference type="InterPro" id="IPR051206">
    <property type="entry name" value="NAMLAA_amidase_2"/>
</dbReference>
<keyword evidence="3 6" id="KW-0378">Hydrolase</keyword>
<gene>
    <name evidence="6" type="ORF">M3N55_09205</name>
</gene>
<accession>A0ABT0M232</accession>
<organism evidence="6 7">
    <name type="scientific">Roseinatronobacter domitianus</name>
    <dbReference type="NCBI Taxonomy" id="2940293"/>
    <lineage>
        <taxon>Bacteria</taxon>
        <taxon>Pseudomonadati</taxon>
        <taxon>Pseudomonadota</taxon>
        <taxon>Alphaproteobacteria</taxon>
        <taxon>Rhodobacterales</taxon>
        <taxon>Paracoccaceae</taxon>
        <taxon>Roseinatronobacter</taxon>
    </lineage>
</organism>
<protein>
    <recommendedName>
        <fullName evidence="2">N-acetylmuramoyl-L-alanine amidase</fullName>
        <ecNumber evidence="2">3.5.1.28</ecNumber>
    </recommendedName>
</protein>
<dbReference type="CDD" id="cd06583">
    <property type="entry name" value="PGRP"/>
    <property type="match status" value="1"/>
</dbReference>
<dbReference type="RefSeq" id="WP_249058236.1">
    <property type="nucleotide sequence ID" value="NZ_JALZWP010000007.1"/>
</dbReference>
<dbReference type="Pfam" id="PF01510">
    <property type="entry name" value="Amidase_2"/>
    <property type="match status" value="1"/>
</dbReference>
<dbReference type="InterPro" id="IPR036505">
    <property type="entry name" value="Amidase/PGRP_sf"/>
</dbReference>
<dbReference type="Gene3D" id="3.40.80.10">
    <property type="entry name" value="Peptidoglycan recognition protein-like"/>
    <property type="match status" value="1"/>
</dbReference>
<dbReference type="GO" id="GO:0008745">
    <property type="term" value="F:N-acetylmuramoyl-L-alanine amidase activity"/>
    <property type="evidence" value="ECO:0007669"/>
    <property type="project" value="UniProtKB-EC"/>
</dbReference>
<evidence type="ECO:0000256" key="1">
    <source>
        <dbReference type="ARBA" id="ARBA00001561"/>
    </source>
</evidence>
<feature type="domain" description="N-acetylmuramoyl-L-alanine amidase" evidence="5">
    <location>
        <begin position="15"/>
        <end position="148"/>
    </location>
</feature>
<dbReference type="SMART" id="SM00644">
    <property type="entry name" value="Ami_2"/>
    <property type="match status" value="1"/>
</dbReference>
<dbReference type="Proteomes" id="UP001202550">
    <property type="component" value="Unassembled WGS sequence"/>
</dbReference>
<comment type="caution">
    <text evidence="6">The sequence shown here is derived from an EMBL/GenBank/DDBJ whole genome shotgun (WGS) entry which is preliminary data.</text>
</comment>
<keyword evidence="7" id="KW-1185">Reference proteome</keyword>
<evidence type="ECO:0000313" key="7">
    <source>
        <dbReference type="Proteomes" id="UP001202550"/>
    </source>
</evidence>
<dbReference type="EMBL" id="JALZWP010000007">
    <property type="protein sequence ID" value="MCL1628910.1"/>
    <property type="molecule type" value="Genomic_DNA"/>
</dbReference>
<sequence length="229" mass="25289">MPMNAARPDVIWHPSPNYGPRRDGLRPQMVVLHYTAMGCAKAVLERLCDSCTEVSAHYLIDRDGTCFQMVAEEMRAWHAGAGAWAGLSDINSRSIGIELVNTGEEPFPLPQMRALERLLAELMARWDIGPVDVIGHSDMAPERKQDPGPHFDWRGLARSGLALWPEGLADLVDFDESLTRIGYPPAPEMDRLAALRARFRPHGCGAVTTQEAGLAAHVAETFARLRGRL</sequence>
<name>A0ABT0M232_9RHOB</name>
<evidence type="ECO:0000259" key="5">
    <source>
        <dbReference type="SMART" id="SM00644"/>
    </source>
</evidence>
<evidence type="ECO:0000256" key="4">
    <source>
        <dbReference type="ARBA" id="ARBA00023316"/>
    </source>
</evidence>
<dbReference type="PANTHER" id="PTHR30417:SF1">
    <property type="entry name" value="N-ACETYLMURAMOYL-L-ALANINE AMIDASE AMID"/>
    <property type="match status" value="1"/>
</dbReference>
<keyword evidence="4" id="KW-0961">Cell wall biogenesis/degradation</keyword>
<evidence type="ECO:0000256" key="2">
    <source>
        <dbReference type="ARBA" id="ARBA00011901"/>
    </source>
</evidence>
<evidence type="ECO:0000313" key="6">
    <source>
        <dbReference type="EMBL" id="MCL1628910.1"/>
    </source>
</evidence>
<dbReference type="InterPro" id="IPR002502">
    <property type="entry name" value="Amidase_domain"/>
</dbReference>